<dbReference type="RefSeq" id="WP_279246896.1">
    <property type="nucleotide sequence ID" value="NZ_SHNN01000004.1"/>
</dbReference>
<comment type="caution">
    <text evidence="1">The sequence shown here is derived from an EMBL/GenBank/DDBJ whole genome shotgun (WGS) entry which is preliminary data.</text>
</comment>
<protein>
    <submittedName>
        <fullName evidence="1">DNA phosphorothioation-dependent restriction protein DptG</fullName>
    </submittedName>
</protein>
<evidence type="ECO:0000313" key="2">
    <source>
        <dbReference type="Proteomes" id="UP001143362"/>
    </source>
</evidence>
<dbReference type="EMBL" id="SHNN01000004">
    <property type="protein sequence ID" value="MCX2982871.1"/>
    <property type="molecule type" value="Genomic_DNA"/>
</dbReference>
<reference evidence="1" key="1">
    <citation type="submission" date="2019-02" db="EMBL/GenBank/DDBJ databases">
        <authorList>
            <person name="Li S.-H."/>
        </authorList>
    </citation>
    <scope>NUCLEOTIDE SEQUENCE</scope>
    <source>
        <strain evidence="1">IMCC14734</strain>
    </source>
</reference>
<dbReference type="Proteomes" id="UP001143362">
    <property type="component" value="Unassembled WGS sequence"/>
</dbReference>
<keyword evidence="2" id="KW-1185">Reference proteome</keyword>
<dbReference type="InterPro" id="IPR017645">
    <property type="entry name" value="Dnd_assoc_1"/>
</dbReference>
<evidence type="ECO:0000313" key="1">
    <source>
        <dbReference type="EMBL" id="MCX2982871.1"/>
    </source>
</evidence>
<sequence length="447" mass="51919">MSILKKDLAVSNVNSLNGYFPVRTSVTESAFDWEVAKGVVVRNVYRKILAKDMAVKEGEGASYSKFREVCQKDFTERLDEIQLWEYLEDMYFSQDTFFTIAPECLLFRIANLPVSSPKNRLGDLFSSLMQDYHNPQPERMKRNFLEQQLVDSLRSPDVLKDFFGPRNSKNIEEEPFLPFLTCHFRKDIKFLSDHPGYLIHCLEEFLRLYGYLYTAQLALNIDGYKSEPAARPLYFIMENETASLERTDLVRNGHQKVSSNIQKIFPYLTMAETLQEVAEDRPRIPLWHFASQLAPLDTPRLRQYAKDFAEDRDLAIDSDDSNEDPLYWLQQLLKLSLMQFEKGQTRSAAQGKFVRAAEVELCSTFVRARGRVGKVLVMNQDYLALLTNLAIGEKQRLRFHELLEEFRARGVYFDKKTQQSLIGFYERVGNVERMSDSGDAVYVRKTI</sequence>
<dbReference type="NCBIfam" id="TIGR03236">
    <property type="entry name" value="dnd_assoc_1"/>
    <property type="match status" value="1"/>
</dbReference>
<proteinExistence type="predicted"/>
<accession>A0ABT3TKL2</accession>
<name>A0ABT3TKL2_9GAMM</name>
<organism evidence="1 2">
    <name type="scientific">Candidatus Litorirhabdus singularis</name>
    <dbReference type="NCBI Taxonomy" id="2518993"/>
    <lineage>
        <taxon>Bacteria</taxon>
        <taxon>Pseudomonadati</taxon>
        <taxon>Pseudomonadota</taxon>
        <taxon>Gammaproteobacteria</taxon>
        <taxon>Cellvibrionales</taxon>
        <taxon>Halieaceae</taxon>
        <taxon>Candidatus Litorirhabdus</taxon>
    </lineage>
</organism>
<gene>
    <name evidence="1" type="primary">dptG</name>
    <name evidence="1" type="ORF">EYC98_18565</name>
</gene>